<dbReference type="GO" id="GO:0055085">
    <property type="term" value="P:transmembrane transport"/>
    <property type="evidence" value="ECO:0007669"/>
    <property type="project" value="InterPro"/>
</dbReference>
<keyword evidence="3" id="KW-1003">Cell membrane</keyword>
<comment type="subcellular location">
    <subcellularLocation>
        <location evidence="1 7">Cell membrane</location>
        <topology evidence="1 7">Multi-pass membrane protein</topology>
    </subcellularLocation>
</comment>
<dbReference type="RefSeq" id="WP_004812137.1">
    <property type="nucleotide sequence ID" value="NZ_ABXA01000001.1"/>
</dbReference>
<evidence type="ECO:0000313" key="10">
    <source>
        <dbReference type="Proteomes" id="UP000005451"/>
    </source>
</evidence>
<feature type="transmembrane region" description="Helical" evidence="7">
    <location>
        <begin position="289"/>
        <end position="307"/>
    </location>
</feature>
<organism evidence="9 10">
    <name type="scientific">Anaerococcus hydrogenalis DSM 7454</name>
    <dbReference type="NCBI Taxonomy" id="561177"/>
    <lineage>
        <taxon>Bacteria</taxon>
        <taxon>Bacillati</taxon>
        <taxon>Bacillota</taxon>
        <taxon>Tissierellia</taxon>
        <taxon>Tissierellales</taxon>
        <taxon>Peptoniphilaceae</taxon>
        <taxon>Anaerococcus</taxon>
    </lineage>
</organism>
<dbReference type="InterPro" id="IPR035906">
    <property type="entry name" value="MetI-like_sf"/>
</dbReference>
<dbReference type="InterPro" id="IPR000515">
    <property type="entry name" value="MetI-like"/>
</dbReference>
<feature type="transmembrane region" description="Helical" evidence="7">
    <location>
        <begin position="45"/>
        <end position="66"/>
    </location>
</feature>
<evidence type="ECO:0000256" key="5">
    <source>
        <dbReference type="ARBA" id="ARBA00022989"/>
    </source>
</evidence>
<evidence type="ECO:0000256" key="6">
    <source>
        <dbReference type="ARBA" id="ARBA00023136"/>
    </source>
</evidence>
<keyword evidence="4 7" id="KW-0812">Transmembrane</keyword>
<evidence type="ECO:0000259" key="8">
    <source>
        <dbReference type="PROSITE" id="PS50928"/>
    </source>
</evidence>
<feature type="transmembrane region" description="Helical" evidence="7">
    <location>
        <begin position="12"/>
        <end position="33"/>
    </location>
</feature>
<evidence type="ECO:0000256" key="4">
    <source>
        <dbReference type="ARBA" id="ARBA00022692"/>
    </source>
</evidence>
<keyword evidence="2 7" id="KW-0813">Transport</keyword>
<dbReference type="CDD" id="cd06261">
    <property type="entry name" value="TM_PBP2"/>
    <property type="match status" value="1"/>
</dbReference>
<reference evidence="9 10" key="2">
    <citation type="submission" date="2008-10" db="EMBL/GenBank/DDBJ databases">
        <title>Draft genome sequence of Anaerococcus hydrogenalis (DSM 7454).</title>
        <authorList>
            <person name="Sudarsanam P."/>
            <person name="Ley R."/>
            <person name="Guruge J."/>
            <person name="Turnbaugh P.J."/>
            <person name="Mahowald M."/>
            <person name="Liep D."/>
            <person name="Gordon J."/>
        </authorList>
    </citation>
    <scope>NUCLEOTIDE SEQUENCE [LARGE SCALE GENOMIC DNA]</scope>
    <source>
        <strain evidence="9 10">DSM 7454</strain>
    </source>
</reference>
<name>B6W656_9FIRM</name>
<dbReference type="eggNOG" id="COG0600">
    <property type="taxonomic scope" value="Bacteria"/>
</dbReference>
<dbReference type="GO" id="GO:0005886">
    <property type="term" value="C:plasma membrane"/>
    <property type="evidence" value="ECO:0007669"/>
    <property type="project" value="UniProtKB-SubCell"/>
</dbReference>
<dbReference type="SUPFAM" id="SSF161098">
    <property type="entry name" value="MetI-like"/>
    <property type="match status" value="1"/>
</dbReference>
<dbReference type="EMBL" id="ABXA01000001">
    <property type="protein sequence ID" value="EEB37126.1"/>
    <property type="molecule type" value="Genomic_DNA"/>
</dbReference>
<gene>
    <name evidence="9" type="ORF">ANHYDRO_00036</name>
</gene>
<protein>
    <submittedName>
        <fullName evidence="9">ABC transporter, permease protein</fullName>
    </submittedName>
</protein>
<dbReference type="PROSITE" id="PS50928">
    <property type="entry name" value="ABC_TM1"/>
    <property type="match status" value="1"/>
</dbReference>
<dbReference type="STRING" id="561177.ANHYDRO_00036"/>
<comment type="caution">
    <text evidence="9">The sequence shown here is derived from an EMBL/GenBank/DDBJ whole genome shotgun (WGS) entry which is preliminary data.</text>
</comment>
<accession>B6W656</accession>
<keyword evidence="6 7" id="KW-0472">Membrane</keyword>
<dbReference type="Proteomes" id="UP000005451">
    <property type="component" value="Unassembled WGS sequence"/>
</dbReference>
<reference evidence="9 10" key="1">
    <citation type="submission" date="2008-09" db="EMBL/GenBank/DDBJ databases">
        <authorList>
            <person name="Fulton L."/>
            <person name="Clifton S."/>
            <person name="Fulton B."/>
            <person name="Xu J."/>
            <person name="Minx P."/>
            <person name="Pepin K.H."/>
            <person name="Johnson M."/>
            <person name="Thiruvilangam P."/>
            <person name="Bhonagiri V."/>
            <person name="Nash W.E."/>
            <person name="Mardis E.R."/>
            <person name="Wilson R.K."/>
        </authorList>
    </citation>
    <scope>NUCLEOTIDE SEQUENCE [LARGE SCALE GENOMIC DNA]</scope>
    <source>
        <strain evidence="9 10">DSM 7454</strain>
    </source>
</reference>
<sequence length="321" mass="35941">MDNEKTKGEKNSIIKKILPIIFGIFAILEYLYFPNHQKNMKATPVYLYFLIFLLGLYLVFFIISFKNEKISDRLCYKSPLYAFVFAILIIYDLLTLKFAVLPLPYFAWLDMIMNSMIADKGFLLESTLASLKLLFTGYFIGAILGIITGILAGYSKKVDYWVDPFLKLLGPIPTTTWIPVVMVLATSLFGGAVFIIGLGVWFQTTLATMTGIKNVDKSYYEAAKTLGANENELVRKIALPSASPNIFQGLISGMSSACTSLIVAEMLGVESGLGWYITWKSSWADYSSMYGAIIILALTFIIVNMILKKISSKALKWQKEV</sequence>
<evidence type="ECO:0000256" key="7">
    <source>
        <dbReference type="RuleBase" id="RU363032"/>
    </source>
</evidence>
<dbReference type="AlphaFoldDB" id="B6W656"/>
<evidence type="ECO:0000313" key="9">
    <source>
        <dbReference type="EMBL" id="EEB37126.1"/>
    </source>
</evidence>
<dbReference type="PANTHER" id="PTHR30151:SF0">
    <property type="entry name" value="ABC TRANSPORTER PERMEASE PROTEIN MJ0413-RELATED"/>
    <property type="match status" value="1"/>
</dbReference>
<proteinExistence type="inferred from homology"/>
<dbReference type="PANTHER" id="PTHR30151">
    <property type="entry name" value="ALKANE SULFONATE ABC TRANSPORTER-RELATED, MEMBRANE SUBUNIT"/>
    <property type="match status" value="1"/>
</dbReference>
<keyword evidence="5 7" id="KW-1133">Transmembrane helix</keyword>
<feature type="domain" description="ABC transmembrane type-1" evidence="8">
    <location>
        <begin position="127"/>
        <end position="311"/>
    </location>
</feature>
<evidence type="ECO:0000256" key="1">
    <source>
        <dbReference type="ARBA" id="ARBA00004651"/>
    </source>
</evidence>
<feature type="transmembrane region" description="Helical" evidence="7">
    <location>
        <begin position="175"/>
        <end position="202"/>
    </location>
</feature>
<feature type="transmembrane region" description="Helical" evidence="7">
    <location>
        <begin position="78"/>
        <end position="99"/>
    </location>
</feature>
<evidence type="ECO:0000256" key="3">
    <source>
        <dbReference type="ARBA" id="ARBA00022475"/>
    </source>
</evidence>
<comment type="similarity">
    <text evidence="7">Belongs to the binding-protein-dependent transport system permease family.</text>
</comment>
<evidence type="ECO:0000256" key="2">
    <source>
        <dbReference type="ARBA" id="ARBA00022448"/>
    </source>
</evidence>
<dbReference type="Gene3D" id="1.10.3720.10">
    <property type="entry name" value="MetI-like"/>
    <property type="match status" value="1"/>
</dbReference>
<feature type="transmembrane region" description="Helical" evidence="7">
    <location>
        <begin position="135"/>
        <end position="155"/>
    </location>
</feature>
<dbReference type="Pfam" id="PF00528">
    <property type="entry name" value="BPD_transp_1"/>
    <property type="match status" value="1"/>
</dbReference>